<dbReference type="Pfam" id="PF20815">
    <property type="entry name" value="GIY_YIG_2"/>
    <property type="match status" value="1"/>
</dbReference>
<comment type="caution">
    <text evidence="2">The sequence shown here is derived from an EMBL/GenBank/DDBJ whole genome shotgun (WGS) entry which is preliminary data.</text>
</comment>
<keyword evidence="3" id="KW-1185">Reference proteome</keyword>
<dbReference type="AlphaFoldDB" id="A0A7X6HGH5"/>
<reference evidence="2 3" key="1">
    <citation type="submission" date="2020-04" db="EMBL/GenBank/DDBJ databases">
        <title>Arthrobacter sp. nov.</title>
        <authorList>
            <person name="Liu S."/>
        </authorList>
    </citation>
    <scope>NUCLEOTIDE SEQUENCE [LARGE SCALE GENOMIC DNA]</scope>
    <source>
        <strain evidence="2 3">E918</strain>
    </source>
</reference>
<dbReference type="Proteomes" id="UP000544090">
    <property type="component" value="Unassembled WGS sequence"/>
</dbReference>
<evidence type="ECO:0000313" key="2">
    <source>
        <dbReference type="EMBL" id="NKX55950.1"/>
    </source>
</evidence>
<gene>
    <name evidence="2" type="ORF">HGG74_15675</name>
</gene>
<evidence type="ECO:0000259" key="1">
    <source>
        <dbReference type="Pfam" id="PF20815"/>
    </source>
</evidence>
<sequence length="203" mass="22876">MDSTISDNIAVIRQLLAPARLYTREEVLGRPSPAPRASGIYAWYFDELPPGVDVRGCHVIPEGVLLYVGIAPKEPPRNGTRPSTQTLWHRIRYHYRGNAYGSTLRLTLGCHLAGTLGIELRRVGSGNRLTFTSNGERQISEWMSRHARVTWVQAESPWRPETLAIEELSLPLNLQGNSHHPYYPTLKNLRAKHRAAARELPIV</sequence>
<feature type="domain" description="GIY-YIG catalytic" evidence="1">
    <location>
        <begin position="39"/>
        <end position="192"/>
    </location>
</feature>
<protein>
    <recommendedName>
        <fullName evidence="1">GIY-YIG catalytic domain-containing protein</fullName>
    </recommendedName>
</protein>
<proteinExistence type="predicted"/>
<evidence type="ECO:0000313" key="3">
    <source>
        <dbReference type="Proteomes" id="UP000544090"/>
    </source>
</evidence>
<name>A0A7X6HGH5_9MICC</name>
<dbReference type="InterPro" id="IPR049311">
    <property type="entry name" value="GIY_YIG_cat"/>
</dbReference>
<dbReference type="EMBL" id="JAAZSQ010000018">
    <property type="protein sequence ID" value="NKX55950.1"/>
    <property type="molecule type" value="Genomic_DNA"/>
</dbReference>
<accession>A0A7X6HGH5</accession>
<organism evidence="2 3">
    <name type="scientific">Arthrobacter mobilis</name>
    <dbReference type="NCBI Taxonomy" id="2724944"/>
    <lineage>
        <taxon>Bacteria</taxon>
        <taxon>Bacillati</taxon>
        <taxon>Actinomycetota</taxon>
        <taxon>Actinomycetes</taxon>
        <taxon>Micrococcales</taxon>
        <taxon>Micrococcaceae</taxon>
        <taxon>Arthrobacter</taxon>
    </lineage>
</organism>
<dbReference type="RefSeq" id="WP_168487861.1">
    <property type="nucleotide sequence ID" value="NZ_JAAZSQ010000018.1"/>
</dbReference>